<dbReference type="EMBL" id="JAOCBF010000021">
    <property type="protein sequence ID" value="MDH0964445.1"/>
    <property type="molecule type" value="Genomic_DNA"/>
</dbReference>
<evidence type="ECO:0000313" key="2">
    <source>
        <dbReference type="Proteomes" id="UP001159937"/>
    </source>
</evidence>
<proteinExistence type="predicted"/>
<comment type="caution">
    <text evidence="1">The sequence shown here is derived from an EMBL/GenBank/DDBJ whole genome shotgun (WGS) entry which is preliminary data.</text>
</comment>
<dbReference type="RefSeq" id="WP_279944299.1">
    <property type="nucleotide sequence ID" value="NZ_JAOCBF010000021.1"/>
</dbReference>
<evidence type="ECO:0000313" key="1">
    <source>
        <dbReference type="EMBL" id="MDH0964445.1"/>
    </source>
</evidence>
<accession>A0AAJ1KT66</accession>
<gene>
    <name evidence="1" type="ORF">N5C89_16530</name>
</gene>
<dbReference type="Proteomes" id="UP001159937">
    <property type="component" value="Unassembled WGS sequence"/>
</dbReference>
<reference evidence="1" key="1">
    <citation type="submission" date="2022-09" db="EMBL/GenBank/DDBJ databases">
        <title>Intensive care unit water sources are persistently colonized with multi-drug resistant bacteria and are the site of extensive horizontal gene transfer of antibiotic resistance genes.</title>
        <authorList>
            <person name="Diorio-Toth L."/>
        </authorList>
    </citation>
    <scope>NUCLEOTIDE SEQUENCE</scope>
    <source>
        <strain evidence="1">GD03918</strain>
    </source>
</reference>
<protein>
    <submittedName>
        <fullName evidence="1">Uncharacterized protein</fullName>
    </submittedName>
</protein>
<dbReference type="AlphaFoldDB" id="A0AAJ1KT66"/>
<organism evidence="1 2">
    <name type="scientific">Klebsiella michiganensis</name>
    <dbReference type="NCBI Taxonomy" id="1134687"/>
    <lineage>
        <taxon>Bacteria</taxon>
        <taxon>Pseudomonadati</taxon>
        <taxon>Pseudomonadota</taxon>
        <taxon>Gammaproteobacteria</taxon>
        <taxon>Enterobacterales</taxon>
        <taxon>Enterobacteriaceae</taxon>
        <taxon>Klebsiella/Raoultella group</taxon>
        <taxon>Klebsiella</taxon>
    </lineage>
</organism>
<name>A0AAJ1KT66_9ENTR</name>
<sequence>MITIECTGTRSGINWFTPGKTYSGYSDADGQAIHTKDDLGRDAFVFINSSLHGTFRELKNGVVQEPKSGDNNEQQ</sequence>